<evidence type="ECO:0000256" key="7">
    <source>
        <dbReference type="SAM" id="Phobius"/>
    </source>
</evidence>
<dbReference type="NCBIfam" id="NF004505">
    <property type="entry name" value="PRK05846.2-5"/>
    <property type="match status" value="1"/>
</dbReference>
<feature type="transmembrane region" description="Helical" evidence="7">
    <location>
        <begin position="198"/>
        <end position="216"/>
    </location>
</feature>
<evidence type="ECO:0000256" key="1">
    <source>
        <dbReference type="ARBA" id="ARBA00004127"/>
    </source>
</evidence>
<feature type="transmembrane region" description="Helical" evidence="7">
    <location>
        <begin position="367"/>
        <end position="397"/>
    </location>
</feature>
<feature type="transmembrane region" description="Helical" evidence="7">
    <location>
        <begin position="237"/>
        <end position="255"/>
    </location>
</feature>
<feature type="transmembrane region" description="Helical" evidence="7">
    <location>
        <begin position="267"/>
        <end position="290"/>
    </location>
</feature>
<dbReference type="PATRIC" id="fig|199.248.peg.217"/>
<feature type="domain" description="NADH:quinone oxidoreductase/Mrp antiporter transmembrane" evidence="8">
    <location>
        <begin position="121"/>
        <end position="408"/>
    </location>
</feature>
<evidence type="ECO:0000256" key="5">
    <source>
        <dbReference type="ARBA" id="ARBA00023136"/>
    </source>
</evidence>
<dbReference type="NCBIfam" id="TIGR01972">
    <property type="entry name" value="NDH_I_M"/>
    <property type="match status" value="1"/>
</dbReference>
<reference evidence="10" key="1">
    <citation type="submission" date="2015-08" db="EMBL/GenBank/DDBJ databases">
        <title>Comparative genomics of the Campylobacter concisus group.</title>
        <authorList>
            <person name="Miller W.G."/>
            <person name="Yee E."/>
            <person name="Chapman M.H."/>
            <person name="Huynh S."/>
            <person name="Bono J.L."/>
            <person name="On S.L.W."/>
            <person name="St Leger J."/>
            <person name="Foster G."/>
            <person name="Parker C.T."/>
        </authorList>
    </citation>
    <scope>NUCLEOTIDE SEQUENCE [LARGE SCALE GENOMIC DNA]</scope>
    <source>
        <strain evidence="10">ATCC 33237</strain>
    </source>
</reference>
<evidence type="ECO:0000256" key="3">
    <source>
        <dbReference type="ARBA" id="ARBA00022692"/>
    </source>
</evidence>
<dbReference type="InterPro" id="IPR001750">
    <property type="entry name" value="ND/Mrp_TM"/>
</dbReference>
<dbReference type="GO" id="GO:0048039">
    <property type="term" value="F:ubiquinone binding"/>
    <property type="evidence" value="ECO:0007669"/>
    <property type="project" value="TreeGrafter"/>
</dbReference>
<dbReference type="InterPro" id="IPR010227">
    <property type="entry name" value="NADH_Q_OxRdtase_chainM/4"/>
</dbReference>
<evidence type="ECO:0000313" key="9">
    <source>
        <dbReference type="EMBL" id="ALF46914.1"/>
    </source>
</evidence>
<evidence type="ECO:0000259" key="8">
    <source>
        <dbReference type="Pfam" id="PF00361"/>
    </source>
</evidence>
<protein>
    <submittedName>
        <fullName evidence="9">NADH:quinone oxidoreductase I, membrane subunit M</fullName>
        <ecNumber evidence="9">1.6.5.3</ecNumber>
    </submittedName>
</protein>
<feature type="transmembrane region" description="Helical" evidence="7">
    <location>
        <begin position="297"/>
        <end position="319"/>
    </location>
</feature>
<feature type="transmembrane region" description="Helical" evidence="7">
    <location>
        <begin position="446"/>
        <end position="466"/>
    </location>
</feature>
<dbReference type="AlphaFoldDB" id="A0A0M4TLN1"/>
<evidence type="ECO:0000256" key="6">
    <source>
        <dbReference type="RuleBase" id="RU000320"/>
    </source>
</evidence>
<dbReference type="GO" id="GO:0003954">
    <property type="term" value="F:NADH dehydrogenase activity"/>
    <property type="evidence" value="ECO:0007669"/>
    <property type="project" value="TreeGrafter"/>
</dbReference>
<feature type="transmembrane region" description="Helical" evidence="7">
    <location>
        <begin position="403"/>
        <end position="426"/>
    </location>
</feature>
<accession>A0A0M4TLN1</accession>
<dbReference type="EMBL" id="CP012541">
    <property type="protein sequence ID" value="ALF46914.1"/>
    <property type="molecule type" value="Genomic_DNA"/>
</dbReference>
<keyword evidence="3 6" id="KW-0812">Transmembrane</keyword>
<evidence type="ECO:0000256" key="2">
    <source>
        <dbReference type="ARBA" id="ARBA00009025"/>
    </source>
</evidence>
<dbReference type="InterPro" id="IPR003918">
    <property type="entry name" value="NADH_UbQ_OxRdtase"/>
</dbReference>
<comment type="subcellular location">
    <subcellularLocation>
        <location evidence="1">Endomembrane system</location>
        <topology evidence="1">Multi-pass membrane protein</topology>
    </subcellularLocation>
    <subcellularLocation>
        <location evidence="6">Membrane</location>
        <topology evidence="6">Multi-pass membrane protein</topology>
    </subcellularLocation>
</comment>
<dbReference type="PRINTS" id="PR01437">
    <property type="entry name" value="NUOXDRDTASE4"/>
</dbReference>
<dbReference type="GO" id="GO:0042773">
    <property type="term" value="P:ATP synthesis coupled electron transport"/>
    <property type="evidence" value="ECO:0007669"/>
    <property type="project" value="InterPro"/>
</dbReference>
<keyword evidence="4 7" id="KW-1133">Transmembrane helix</keyword>
<feature type="transmembrane region" description="Helical" evidence="7">
    <location>
        <begin position="325"/>
        <end position="346"/>
    </location>
</feature>
<dbReference type="GO" id="GO:0016020">
    <property type="term" value="C:membrane"/>
    <property type="evidence" value="ECO:0007669"/>
    <property type="project" value="UniProtKB-SubCell"/>
</dbReference>
<keyword evidence="5 7" id="KW-0472">Membrane</keyword>
<keyword evidence="9" id="KW-0560">Oxidoreductase</keyword>
<dbReference type="EC" id="1.6.5.3" evidence="9"/>
<proteinExistence type="inferred from homology"/>
<dbReference type="GeneID" id="28661872"/>
<feature type="transmembrane region" description="Helical" evidence="7">
    <location>
        <begin position="125"/>
        <end position="145"/>
    </location>
</feature>
<name>A0A0M4TLN1_9BACT</name>
<comment type="similarity">
    <text evidence="2">Belongs to the complex I subunit 4 family.</text>
</comment>
<feature type="transmembrane region" description="Helical" evidence="7">
    <location>
        <begin position="157"/>
        <end position="178"/>
    </location>
</feature>
<evidence type="ECO:0000256" key="4">
    <source>
        <dbReference type="ARBA" id="ARBA00022989"/>
    </source>
</evidence>
<sequence>MLSVIIFFPAISAILGFLIENKSIKFYGASIALIELLLAIFICVNVDFQGYDFVLTHQVSLIPSLNISYFVGIDTISLVLIVLSAFMSFISIAALSDDGNLKHLVISVLFLESTMMGVFSALDMILFYSFWELSLIPLLYIIGAFGSKNRIYAAIKFFIYTFLGSVFMLVAIIFIGYLCYQKSGVFSFNLLDWYKLGIGENAQIWLFLAFFFAFGVKTPLFPFHTWLPYAHGQAPTIGSVLLASVLLKMGTYGFVRFSLPLFPDASLLLSGFVCVIAIIMIIYAALVAYAQSDMKQVIAYSSISHMGVIMLGIFSLNLIGLSGSIFLMISHGIVSGTLFLLVGVIYERAHTKEICEFGGLAKVMPKYALVFFIATLASIGLPLTIGFVGEFLSLIGVFKLNKLFALLGGFSIIVGAVYMLVLYKSVFFGECKEKNLSLKDLNFKELAALVPLCLLIIILGIAPNLILKPLEPSVQNIISKMQTRAVNSGTKDKILSLNGGSKL</sequence>
<dbReference type="Pfam" id="PF00361">
    <property type="entry name" value="Proton_antipo_M"/>
    <property type="match status" value="1"/>
</dbReference>
<dbReference type="RefSeq" id="WP_054196017.1">
    <property type="nucleotide sequence ID" value="NZ_CABMKQ010000059.1"/>
</dbReference>
<gene>
    <name evidence="9" type="primary">nuoM</name>
    <name evidence="9" type="ORF">CCON33237_0204</name>
</gene>
<dbReference type="GO" id="GO:0008137">
    <property type="term" value="F:NADH dehydrogenase (ubiquinone) activity"/>
    <property type="evidence" value="ECO:0007669"/>
    <property type="project" value="InterPro"/>
</dbReference>
<evidence type="ECO:0000313" key="10">
    <source>
        <dbReference type="Proteomes" id="UP000066049"/>
    </source>
</evidence>
<dbReference type="PANTHER" id="PTHR43507:SF1">
    <property type="entry name" value="NADH-UBIQUINONE OXIDOREDUCTASE CHAIN 4"/>
    <property type="match status" value="1"/>
</dbReference>
<dbReference type="Proteomes" id="UP000066049">
    <property type="component" value="Chromosome"/>
</dbReference>
<dbReference type="GO" id="GO:0015990">
    <property type="term" value="P:electron transport coupled proton transport"/>
    <property type="evidence" value="ECO:0007669"/>
    <property type="project" value="TreeGrafter"/>
</dbReference>
<feature type="transmembrane region" description="Helical" evidence="7">
    <location>
        <begin position="69"/>
        <end position="95"/>
    </location>
</feature>
<dbReference type="GO" id="GO:0012505">
    <property type="term" value="C:endomembrane system"/>
    <property type="evidence" value="ECO:0007669"/>
    <property type="project" value="UniProtKB-SubCell"/>
</dbReference>
<organism evidence="9 10">
    <name type="scientific">Campylobacter concisus</name>
    <dbReference type="NCBI Taxonomy" id="199"/>
    <lineage>
        <taxon>Bacteria</taxon>
        <taxon>Pseudomonadati</taxon>
        <taxon>Campylobacterota</taxon>
        <taxon>Epsilonproteobacteria</taxon>
        <taxon>Campylobacterales</taxon>
        <taxon>Campylobacteraceae</taxon>
        <taxon>Campylobacter</taxon>
    </lineage>
</organism>
<dbReference type="PANTHER" id="PTHR43507">
    <property type="entry name" value="NADH-UBIQUINONE OXIDOREDUCTASE CHAIN 4"/>
    <property type="match status" value="1"/>
</dbReference>
<dbReference type="KEGG" id="ccoc:CCON33237_0204"/>
<feature type="transmembrane region" description="Helical" evidence="7">
    <location>
        <begin position="26"/>
        <end position="48"/>
    </location>
</feature>